<dbReference type="PANTHER" id="PTHR30032">
    <property type="entry name" value="N-ACETYLMURAMOYL-L-ALANINE AMIDASE-RELATED"/>
    <property type="match status" value="1"/>
</dbReference>
<feature type="chain" id="PRO_5043623009" evidence="2">
    <location>
        <begin position="22"/>
        <end position="1565"/>
    </location>
</feature>
<dbReference type="Pfam" id="PF07554">
    <property type="entry name" value="FIVAR"/>
    <property type="match status" value="2"/>
</dbReference>
<feature type="compositionally biased region" description="Basic and acidic residues" evidence="1">
    <location>
        <begin position="61"/>
        <end position="70"/>
    </location>
</feature>
<feature type="signal peptide" evidence="2">
    <location>
        <begin position="1"/>
        <end position="21"/>
    </location>
</feature>
<feature type="compositionally biased region" description="Basic and acidic residues" evidence="1">
    <location>
        <begin position="1262"/>
        <end position="1290"/>
    </location>
</feature>
<sequence>MKRFLSALLSFVMIFTSLVTALPVKAQDMPRVTPTKDKIIESGNPSNPTDPTDPVEPGEDKDEKPQIGNDAKYHVIMEEPAASNRDAYLPAKGGFVKFRYDSKDLKEADMEYLVYKDGKKIDFKFSSIISHDGQYMDGVEFSAKLDPNTIGKEEVYEFYIKEKKDLSYDEKNIIKITVIPEAKEDGISALGFYEKSFTNKDTNREFYLNIYGKNLSEDNIKYEVKKSDPNSKDLTVAIKGPFFDVLPANANISVPENNLGKAYTYTVDFWTNQMDKKRLTIKVGSDGEILPDPEEPSEDEYVLSVSSKKTELESAGGTVTIKLTTKPDPEKIITEILLNGVKIEESAVSGSFVMKNTYFATLPENTSDKDNVYTFKFKGENDKNFKQVLVTVKKNESPTPSVDFSIQEDPNSEKDFTLENAGGEVSFSIFVIGNSKEITNDMIEVKSFDGDKEVNLSPSISGLKARRTIKLTLPKNETEVDKVYKIFVSPKGKENSDKIEVRVTVKKLDIVKIDLDELNVKYPELKLEGGEQTITIKGKNLDKAKSKKISLFDISSGMEVDASSNFEIKDDFIGNDKVQTAKINLFKVDKDTEYKIYVDLDGNKISNTFSQTKDANTNDLQVIAPKRSFLIDDNTLAIEFFVNVLAYKEGSIEKGLSINNDIKMGPNDKVEINNDIIKITFAEPIFKDRTKTYSLHMDERSIMDYEKEPNRAFNSTIIRNEAIVLESHFESGYQNPPKDGKVVYKLSGYNLGDNLKFKIQKNTKNKELFYSSDNDEADNIIKDFKVEGDDKNRTISFTAPENTTDKLETYTIMVSVNGGVTYESTLGASLEERFKRSIIAVFPEGADTKKSVIDFIQIQSYGTQGGSEQADITHTDLPTNQGSKKTLLWISGTNLDAHKSRIRLIDENGVYWSPIYDATHDSGDRVMMTMLDGMKDGKSFGMTGSGNNMLMEVILPNGYKPKEGHDGRVYRYQVAPDGVNFNEEAEVTANVVFDKAKGKTDPDENLIDVVVRHTYENGKDIVEPRTIKAYKHLPPNVFHYMLPFYTENGEYKEGFLGYKLKDTDELVFGREGFGTSKHYYYDKNITELLNSKGEIVLVYENPVEINKTELQGLVDKAKKIDLTNKTEDSKKALEEAIKEAEEVLENATSQEEIDKAKEALQKAIDGLEEKPVELNKTELQKLVDSAKKIDLTNKTEESKKALEEAIKKAEEALENATSQEEIDKAKEALEKAIEGLKEKPQKPVDPTPGEVPGTDPIPGEKPGTKPDPKPEVKPEPKPEVKPEKNIFDGIEKERQAGDNRYKTAVEISKKNFESAETVILVNGEKEADALAASVLAKEKNAPILLIKKDMTPDEVAKEIERLGAKNIILIGGLNSVTQKAVENLKLDLNRIAGKDRFETAVEIAKAAGKTEKLILANGQSLVDALTASSLAQVENRGIILVNKDSIPECAKELVEKAKDILIVGGENSVKLGVKADRISGKDRFETAVKIAERAFVNPKQIALANSTAYADALVFGGVTGKVEAPILLTNKDKLPQVVKEYLERNKIEKIFVLGGENSVSENLFK</sequence>
<protein>
    <submittedName>
        <fullName evidence="3">Cell wall-binding repeat-containing protein</fullName>
    </submittedName>
</protein>
<dbReference type="Proteomes" id="UP001357733">
    <property type="component" value="Unassembled WGS sequence"/>
</dbReference>
<feature type="region of interest" description="Disordered" evidence="1">
    <location>
        <begin position="1234"/>
        <end position="1290"/>
    </location>
</feature>
<dbReference type="Gene3D" id="1.20.1270.90">
    <property type="entry name" value="AF1782-like"/>
    <property type="match status" value="2"/>
</dbReference>
<dbReference type="Gene3D" id="3.40.50.12090">
    <property type="match status" value="2"/>
</dbReference>
<evidence type="ECO:0000313" key="4">
    <source>
        <dbReference type="Proteomes" id="UP001357733"/>
    </source>
</evidence>
<gene>
    <name evidence="3" type="ORF">VLK81_02845</name>
</gene>
<evidence type="ECO:0000313" key="3">
    <source>
        <dbReference type="EMBL" id="MEB3428972.1"/>
    </source>
</evidence>
<dbReference type="InterPro" id="IPR051922">
    <property type="entry name" value="Bact_Sporulation_Assoc"/>
</dbReference>
<keyword evidence="4" id="KW-1185">Reference proteome</keyword>
<dbReference type="RefSeq" id="WP_324619060.1">
    <property type="nucleotide sequence ID" value="NZ_JAYKOT010000003.1"/>
</dbReference>
<keyword evidence="2" id="KW-0732">Signal</keyword>
<comment type="caution">
    <text evidence="3">The sequence shown here is derived from an EMBL/GenBank/DDBJ whole genome shotgun (WGS) entry which is preliminary data.</text>
</comment>
<dbReference type="Pfam" id="PF04122">
    <property type="entry name" value="CW_binding_2"/>
    <property type="match status" value="3"/>
</dbReference>
<evidence type="ECO:0000256" key="1">
    <source>
        <dbReference type="SAM" id="MobiDB-lite"/>
    </source>
</evidence>
<dbReference type="PANTHER" id="PTHR30032:SF8">
    <property type="entry name" value="GERMINATION-SPECIFIC N-ACETYLMURAMOYL-L-ALANINE AMIDASE"/>
    <property type="match status" value="1"/>
</dbReference>
<dbReference type="InterPro" id="IPR007253">
    <property type="entry name" value="Cell_wall-bd_2"/>
</dbReference>
<evidence type="ECO:0000256" key="2">
    <source>
        <dbReference type="SAM" id="SignalP"/>
    </source>
</evidence>
<name>A0AAW9MW92_9FIRM</name>
<accession>A0AAW9MW92</accession>
<dbReference type="EMBL" id="JAYKOT010000003">
    <property type="protein sequence ID" value="MEB3428972.1"/>
    <property type="molecule type" value="Genomic_DNA"/>
</dbReference>
<organism evidence="3 4">
    <name type="scientific">Citroniella saccharovorans</name>
    <dbReference type="NCBI Taxonomy" id="2053367"/>
    <lineage>
        <taxon>Bacteria</taxon>
        <taxon>Bacillati</taxon>
        <taxon>Bacillota</taxon>
        <taxon>Tissierellia</taxon>
        <taxon>Tissierellales</taxon>
        <taxon>Peptoniphilaceae</taxon>
        <taxon>Citroniella</taxon>
    </lineage>
</organism>
<proteinExistence type="predicted"/>
<reference evidence="3 4" key="1">
    <citation type="submission" date="2024-01" db="EMBL/GenBank/DDBJ databases">
        <title>Complete genome sequence of Citroniella saccharovorans strain M6.X9, isolated from human fecal sample.</title>
        <authorList>
            <person name="Cheng G."/>
            <person name="Westerholm M."/>
            <person name="Schnurer A."/>
        </authorList>
    </citation>
    <scope>NUCLEOTIDE SEQUENCE [LARGE SCALE GENOMIC DNA]</scope>
    <source>
        <strain evidence="3 4">DSM 29873</strain>
    </source>
</reference>
<feature type="region of interest" description="Disordered" evidence="1">
    <location>
        <begin position="36"/>
        <end position="70"/>
    </location>
</feature>